<sequence length="31" mass="3113">MTLLSTISLNLATIASPSADMSDGNTRASSS</sequence>
<dbReference type="Proteomes" id="UP000265520">
    <property type="component" value="Unassembled WGS sequence"/>
</dbReference>
<comment type="caution">
    <text evidence="1">The sequence shown here is derived from an EMBL/GenBank/DDBJ whole genome shotgun (WGS) entry which is preliminary data.</text>
</comment>
<protein>
    <submittedName>
        <fullName evidence="1">Uncharacterized protein</fullName>
    </submittedName>
</protein>
<name>A0A392T6N2_9FABA</name>
<accession>A0A392T6N2</accession>
<evidence type="ECO:0000313" key="1">
    <source>
        <dbReference type="EMBL" id="MCI55826.1"/>
    </source>
</evidence>
<organism evidence="1 2">
    <name type="scientific">Trifolium medium</name>
    <dbReference type="NCBI Taxonomy" id="97028"/>
    <lineage>
        <taxon>Eukaryota</taxon>
        <taxon>Viridiplantae</taxon>
        <taxon>Streptophyta</taxon>
        <taxon>Embryophyta</taxon>
        <taxon>Tracheophyta</taxon>
        <taxon>Spermatophyta</taxon>
        <taxon>Magnoliopsida</taxon>
        <taxon>eudicotyledons</taxon>
        <taxon>Gunneridae</taxon>
        <taxon>Pentapetalae</taxon>
        <taxon>rosids</taxon>
        <taxon>fabids</taxon>
        <taxon>Fabales</taxon>
        <taxon>Fabaceae</taxon>
        <taxon>Papilionoideae</taxon>
        <taxon>50 kb inversion clade</taxon>
        <taxon>NPAAA clade</taxon>
        <taxon>Hologalegina</taxon>
        <taxon>IRL clade</taxon>
        <taxon>Trifolieae</taxon>
        <taxon>Trifolium</taxon>
    </lineage>
</organism>
<reference evidence="1 2" key="1">
    <citation type="journal article" date="2018" name="Front. Plant Sci.">
        <title>Red Clover (Trifolium pratense) and Zigzag Clover (T. medium) - A Picture of Genomic Similarities and Differences.</title>
        <authorList>
            <person name="Dluhosova J."/>
            <person name="Istvanek J."/>
            <person name="Nedelnik J."/>
            <person name="Repkova J."/>
        </authorList>
    </citation>
    <scope>NUCLEOTIDE SEQUENCE [LARGE SCALE GENOMIC DNA]</scope>
    <source>
        <strain evidence="2">cv. 10/8</strain>
        <tissue evidence="1">Leaf</tissue>
    </source>
</reference>
<evidence type="ECO:0000313" key="2">
    <source>
        <dbReference type="Proteomes" id="UP000265520"/>
    </source>
</evidence>
<keyword evidence="2" id="KW-1185">Reference proteome</keyword>
<feature type="non-terminal residue" evidence="1">
    <location>
        <position position="31"/>
    </location>
</feature>
<dbReference type="EMBL" id="LXQA010502324">
    <property type="protein sequence ID" value="MCI55826.1"/>
    <property type="molecule type" value="Genomic_DNA"/>
</dbReference>
<proteinExistence type="predicted"/>
<dbReference type="AlphaFoldDB" id="A0A392T6N2"/>